<reference evidence="1" key="1">
    <citation type="submission" date="2024-09" db="EMBL/GenBank/DDBJ databases">
        <title>Black Yeasts Isolated from many extreme environments.</title>
        <authorList>
            <person name="Coleine C."/>
            <person name="Stajich J.E."/>
            <person name="Selbmann L."/>
        </authorList>
    </citation>
    <scope>NUCLEOTIDE SEQUENCE</scope>
    <source>
        <strain evidence="1">CCFEE 5737</strain>
    </source>
</reference>
<organism evidence="1 2">
    <name type="scientific">Coniosporium uncinatum</name>
    <dbReference type="NCBI Taxonomy" id="93489"/>
    <lineage>
        <taxon>Eukaryota</taxon>
        <taxon>Fungi</taxon>
        <taxon>Dikarya</taxon>
        <taxon>Ascomycota</taxon>
        <taxon>Pezizomycotina</taxon>
        <taxon>Dothideomycetes</taxon>
        <taxon>Dothideomycetes incertae sedis</taxon>
        <taxon>Coniosporium</taxon>
    </lineage>
</organism>
<keyword evidence="2" id="KW-1185">Reference proteome</keyword>
<dbReference type="Proteomes" id="UP001186974">
    <property type="component" value="Unassembled WGS sequence"/>
</dbReference>
<comment type="caution">
    <text evidence="1">The sequence shown here is derived from an EMBL/GenBank/DDBJ whole genome shotgun (WGS) entry which is preliminary data.</text>
</comment>
<dbReference type="EMBL" id="JAWDJW010006346">
    <property type="protein sequence ID" value="KAK3065229.1"/>
    <property type="molecule type" value="Genomic_DNA"/>
</dbReference>
<gene>
    <name evidence="1" type="ORF">LTS18_005266</name>
</gene>
<name>A0ACC3DCI3_9PEZI</name>
<proteinExistence type="predicted"/>
<sequence length="167" mass="17701">MGADPRKLNTALGPLADKSQFDRVISFIESGKSEAELVTGSARAGEKGNVILPTIIKNPKAGAKIHEEEIFGPVLTVKTFKMEEEGIELANDTSYGLSSCVYTSSVSRALRVASALEAGTVAVNATHSPPLQVPFGGVKQSGNGRELGKFGLEMYMEPKSVLVNMSM</sequence>
<evidence type="ECO:0000313" key="1">
    <source>
        <dbReference type="EMBL" id="KAK3065229.1"/>
    </source>
</evidence>
<accession>A0ACC3DCI3</accession>
<protein>
    <submittedName>
        <fullName evidence="1">Uncharacterized protein</fullName>
    </submittedName>
</protein>
<evidence type="ECO:0000313" key="2">
    <source>
        <dbReference type="Proteomes" id="UP001186974"/>
    </source>
</evidence>